<dbReference type="Proteomes" id="UP000014978">
    <property type="component" value="Unassembled WGS sequence"/>
</dbReference>
<reference evidence="3" key="1">
    <citation type="journal article" date="2013" name="PLoS Genet.">
        <title>The genome of Spraguea lophii and the basis of host-microsporidian interactions.</title>
        <authorList>
            <person name="Campbell S.E."/>
            <person name="Williams T.A."/>
            <person name="Yousuf A."/>
            <person name="Soanes D.M."/>
            <person name="Paszkiewicz K.H."/>
            <person name="Williams B.A.P."/>
        </authorList>
    </citation>
    <scope>NUCLEOTIDE SEQUENCE [LARGE SCALE GENOMIC DNA]</scope>
    <source>
        <strain evidence="3">42_110</strain>
    </source>
</reference>
<evidence type="ECO:0000259" key="1">
    <source>
        <dbReference type="Pfam" id="PF01217"/>
    </source>
</evidence>
<proteinExistence type="predicted"/>
<dbReference type="Pfam" id="PF01217">
    <property type="entry name" value="Clat_adaptor_s"/>
    <property type="match status" value="1"/>
</dbReference>
<name>S7WDB1_SPRLO</name>
<gene>
    <name evidence="2" type="ORF">SLOPH_2240</name>
</gene>
<dbReference type="AlphaFoldDB" id="S7WDB1"/>
<dbReference type="InterPro" id="IPR022775">
    <property type="entry name" value="AP_mu_sigma_su"/>
</dbReference>
<accession>S7WDB1</accession>
<dbReference type="InParanoid" id="S7WDB1"/>
<keyword evidence="3" id="KW-1185">Reference proteome</keyword>
<dbReference type="Gene3D" id="3.30.450.60">
    <property type="match status" value="1"/>
</dbReference>
<feature type="domain" description="AP complex mu/sigma subunit" evidence="1">
    <location>
        <begin position="22"/>
        <end position="128"/>
    </location>
</feature>
<protein>
    <submittedName>
        <fullName evidence="2">Vesicle coat complex COPI zeta subunit</fullName>
    </submittedName>
</protein>
<dbReference type="InterPro" id="IPR011012">
    <property type="entry name" value="Longin-like_dom_sf"/>
</dbReference>
<sequence>MTNFHDILGFFIVDDTEKTIYKKIFGREFYSPRIRMDENDLQIYDDFIIIRRNIENITIYIISPLDSNEIFLYDSLSNFIAALFKIIGKINKEVLIKKFDQLILLVDEFLYNGIVIENNKDKLVKAIPNRGFEGMDGMKIPKGFGSLLGKVGFLKK</sequence>
<evidence type="ECO:0000313" key="2">
    <source>
        <dbReference type="EMBL" id="EPR79727.1"/>
    </source>
</evidence>
<evidence type="ECO:0000313" key="3">
    <source>
        <dbReference type="Proteomes" id="UP000014978"/>
    </source>
</evidence>
<dbReference type="SUPFAM" id="SSF64356">
    <property type="entry name" value="SNARE-like"/>
    <property type="match status" value="1"/>
</dbReference>
<dbReference type="VEuPathDB" id="MicrosporidiaDB:SLOPH_2240"/>
<dbReference type="OrthoDB" id="10249988at2759"/>
<dbReference type="OMA" id="FYTAVIK"/>
<dbReference type="STRING" id="1358809.S7WDB1"/>
<dbReference type="EMBL" id="ATCN01000137">
    <property type="protein sequence ID" value="EPR79727.1"/>
    <property type="molecule type" value="Genomic_DNA"/>
</dbReference>
<comment type="caution">
    <text evidence="2">The sequence shown here is derived from an EMBL/GenBank/DDBJ whole genome shotgun (WGS) entry which is preliminary data.</text>
</comment>
<dbReference type="HOGENOM" id="CLU_129942_0_0_1"/>
<organism evidence="2 3">
    <name type="scientific">Spraguea lophii (strain 42_110)</name>
    <name type="common">Microsporidian parasite</name>
    <dbReference type="NCBI Taxonomy" id="1358809"/>
    <lineage>
        <taxon>Eukaryota</taxon>
        <taxon>Fungi</taxon>
        <taxon>Fungi incertae sedis</taxon>
        <taxon>Microsporidia</taxon>
        <taxon>Spragueidae</taxon>
        <taxon>Spraguea</taxon>
    </lineage>
</organism>
<dbReference type="FunCoup" id="S7WDB1">
    <property type="interactions" value="62"/>
</dbReference>